<keyword evidence="4" id="KW-0812">Transmembrane</keyword>
<name>A0AAV8VEU4_9CUCU</name>
<reference evidence="6 7" key="1">
    <citation type="journal article" date="2023" name="Insect Mol. Biol.">
        <title>Genome sequencing provides insights into the evolution of gene families encoding plant cell wall-degrading enzymes in longhorned beetles.</title>
        <authorList>
            <person name="Shin N.R."/>
            <person name="Okamura Y."/>
            <person name="Kirsch R."/>
            <person name="Pauchet Y."/>
        </authorList>
    </citation>
    <scope>NUCLEOTIDE SEQUENCE [LARGE SCALE GENOMIC DNA]</scope>
    <source>
        <strain evidence="6">EAD_L_NR</strain>
    </source>
</reference>
<evidence type="ECO:0000256" key="1">
    <source>
        <dbReference type="ARBA" id="ARBA00008655"/>
    </source>
</evidence>
<dbReference type="PANTHER" id="PTHR10983">
    <property type="entry name" value="1-ACYLGLYCEROL-3-PHOSPHATE ACYLTRANSFERASE-RELATED"/>
    <property type="match status" value="1"/>
</dbReference>
<dbReference type="PANTHER" id="PTHR10983:SF2">
    <property type="entry name" value="ACYL-COA:LYSOPHOSPHATIDYLGLYCEROL ACYLTRANSFERASE 1"/>
    <property type="match status" value="1"/>
</dbReference>
<proteinExistence type="inferred from homology"/>
<evidence type="ECO:0000313" key="6">
    <source>
        <dbReference type="EMBL" id="KAJ8912660.1"/>
    </source>
</evidence>
<dbReference type="InterPro" id="IPR032098">
    <property type="entry name" value="Acyltransf_C"/>
</dbReference>
<dbReference type="Pfam" id="PF01553">
    <property type="entry name" value="Acyltransferase"/>
    <property type="match status" value="1"/>
</dbReference>
<accession>A0AAV8VEU4</accession>
<dbReference type="SMART" id="SM00563">
    <property type="entry name" value="PlsC"/>
    <property type="match status" value="1"/>
</dbReference>
<comment type="similarity">
    <text evidence="1">Belongs to the 1-acyl-sn-glycerol-3-phosphate acyltransferase family.</text>
</comment>
<evidence type="ECO:0000256" key="4">
    <source>
        <dbReference type="SAM" id="Phobius"/>
    </source>
</evidence>
<dbReference type="CDD" id="cd07990">
    <property type="entry name" value="LPLAT_LCLAT1-like"/>
    <property type="match status" value="1"/>
</dbReference>
<dbReference type="AlphaFoldDB" id="A0AAV8VEU4"/>
<keyword evidence="3" id="KW-0012">Acyltransferase</keyword>
<organism evidence="6 7">
    <name type="scientific">Exocentrus adspersus</name>
    <dbReference type="NCBI Taxonomy" id="1586481"/>
    <lineage>
        <taxon>Eukaryota</taxon>
        <taxon>Metazoa</taxon>
        <taxon>Ecdysozoa</taxon>
        <taxon>Arthropoda</taxon>
        <taxon>Hexapoda</taxon>
        <taxon>Insecta</taxon>
        <taxon>Pterygota</taxon>
        <taxon>Neoptera</taxon>
        <taxon>Endopterygota</taxon>
        <taxon>Coleoptera</taxon>
        <taxon>Polyphaga</taxon>
        <taxon>Cucujiformia</taxon>
        <taxon>Chrysomeloidea</taxon>
        <taxon>Cerambycidae</taxon>
        <taxon>Lamiinae</taxon>
        <taxon>Acanthocinini</taxon>
        <taxon>Exocentrus</taxon>
    </lineage>
</organism>
<dbReference type="InterPro" id="IPR002123">
    <property type="entry name" value="Plipid/glycerol_acylTrfase"/>
</dbReference>
<feature type="transmembrane region" description="Helical" evidence="4">
    <location>
        <begin position="345"/>
        <end position="370"/>
    </location>
</feature>
<dbReference type="GO" id="GO:0016746">
    <property type="term" value="F:acyltransferase activity"/>
    <property type="evidence" value="ECO:0007669"/>
    <property type="project" value="UniProtKB-KW"/>
</dbReference>
<keyword evidence="2" id="KW-0808">Transferase</keyword>
<protein>
    <recommendedName>
        <fullName evidence="5">Phospholipid/glycerol acyltransferase domain-containing protein</fullName>
    </recommendedName>
</protein>
<evidence type="ECO:0000259" key="5">
    <source>
        <dbReference type="SMART" id="SM00563"/>
    </source>
</evidence>
<dbReference type="Proteomes" id="UP001159042">
    <property type="component" value="Unassembled WGS sequence"/>
</dbReference>
<evidence type="ECO:0000256" key="3">
    <source>
        <dbReference type="ARBA" id="ARBA00023315"/>
    </source>
</evidence>
<comment type="caution">
    <text evidence="6">The sequence shown here is derived from an EMBL/GenBank/DDBJ whole genome shotgun (WGS) entry which is preliminary data.</text>
</comment>
<dbReference type="GO" id="GO:0036149">
    <property type="term" value="P:phosphatidylinositol acyl-chain remodeling"/>
    <property type="evidence" value="ECO:0007669"/>
    <property type="project" value="TreeGrafter"/>
</dbReference>
<dbReference type="EMBL" id="JANEYG010000117">
    <property type="protein sequence ID" value="KAJ8912660.1"/>
    <property type="molecule type" value="Genomic_DNA"/>
</dbReference>
<dbReference type="SUPFAM" id="SSF69593">
    <property type="entry name" value="Glycerol-3-phosphate (1)-acyltransferase"/>
    <property type="match status" value="1"/>
</dbReference>
<feature type="transmembrane region" description="Helical" evidence="4">
    <location>
        <begin position="21"/>
        <end position="40"/>
    </location>
</feature>
<keyword evidence="4" id="KW-0472">Membrane</keyword>
<gene>
    <name evidence="6" type="ORF">NQ315_012736</name>
</gene>
<evidence type="ECO:0000313" key="7">
    <source>
        <dbReference type="Proteomes" id="UP001159042"/>
    </source>
</evidence>
<evidence type="ECO:0000256" key="2">
    <source>
        <dbReference type="ARBA" id="ARBA00022679"/>
    </source>
</evidence>
<keyword evidence="4" id="KW-1133">Transmembrane helix</keyword>
<feature type="domain" description="Phospholipid/glycerol acyltransferase" evidence="5">
    <location>
        <begin position="94"/>
        <end position="218"/>
    </location>
</feature>
<dbReference type="GO" id="GO:0005783">
    <property type="term" value="C:endoplasmic reticulum"/>
    <property type="evidence" value="ECO:0007669"/>
    <property type="project" value="TreeGrafter"/>
</dbReference>
<sequence>MDNIRYVLRDWYKIPKGIFRLCFILLNNVYCIPTYVVWMLLLSPLRKVNPDIYWRIEGYFFHWLLAMVSLWSYSAGYDVVEVGDDITECLEDRTLIIANHQSTADVPLMFACFNPKKQVLPNIMWIMDSLFKYTNFGVVSVLHKDFFIMSGKSKRDKSLQALIQHLLDAYVPLGRKWLVLFPEGGFLRKRKAISHRYAEKMNLPKFENVSLPRVGAMQIIMDTIGPKSTFNNNCNSVTNQVAKTKFPKIEWVLDITIAYPKGWPIDISHIVFGHRDPCQTVFFYRLYPCSKVPTDPDNMTKWLFQRWEEKEKMLEHFYKTGEFSREYSRNDMCTPKVVVQDYLRFLILHVFFIASTYIHIQMFTAVYSYYNYLVY</sequence>
<feature type="transmembrane region" description="Helical" evidence="4">
    <location>
        <begin position="52"/>
        <end position="73"/>
    </location>
</feature>
<keyword evidence="7" id="KW-1185">Reference proteome</keyword>
<dbReference type="Pfam" id="PF16076">
    <property type="entry name" value="Acyltransf_C"/>
    <property type="match status" value="1"/>
</dbReference>